<dbReference type="EMBL" id="JAACQH010000195">
    <property type="protein sequence ID" value="NCS92120.1"/>
    <property type="molecule type" value="Genomic_DNA"/>
</dbReference>
<reference evidence="1" key="1">
    <citation type="submission" date="2019-11" db="EMBL/GenBank/DDBJ databases">
        <title>Lipid analysis of CO2-rich subsurface aquifers suggests an autotrophy-based deep biosphere with lysolipids enriched in CPR bacteria.</title>
        <authorList>
            <person name="Probst A.J."/>
            <person name="Elling F.J."/>
            <person name="Castelle C.J."/>
            <person name="Zhu Q."/>
            <person name="Elvert M."/>
            <person name="Birarda G."/>
            <person name="Holman H.-Y."/>
            <person name="Lane K.R."/>
            <person name="Ladd B."/>
            <person name="Ryan M.C."/>
            <person name="Woyke T."/>
            <person name="Hinrichs K.-U."/>
            <person name="Banfield J.F."/>
        </authorList>
    </citation>
    <scope>NUCLEOTIDE SEQUENCE</scope>
    <source>
        <strain evidence="1">CG_2015-01_33_1645</strain>
        <strain evidence="2">CG_2015-04_33_537</strain>
    </source>
</reference>
<dbReference type="AlphaFoldDB" id="A0A8J7YU09"/>
<comment type="caution">
    <text evidence="1">The sequence shown here is derived from an EMBL/GenBank/DDBJ whole genome shotgun (WGS) entry which is preliminary data.</text>
</comment>
<dbReference type="EMBL" id="JAACVF010000214">
    <property type="protein sequence ID" value="NCN65721.1"/>
    <property type="molecule type" value="Genomic_DNA"/>
</dbReference>
<dbReference type="Proteomes" id="UP000738826">
    <property type="component" value="Unassembled WGS sequence"/>
</dbReference>
<dbReference type="Proteomes" id="UP000768163">
    <property type="component" value="Unassembled WGS sequence"/>
</dbReference>
<sequence>MKKNIVETKEKKASYLMVPLKIFRNRKIGVLESLVEYLKDKENMRFSEIAKTLDRHYSTIRTSYVKAKEKKGGDKK</sequence>
<gene>
    <name evidence="2" type="ORF">GW779_06975</name>
    <name evidence="1" type="ORF">GW910_06680</name>
</gene>
<evidence type="ECO:0000313" key="2">
    <source>
        <dbReference type="EMBL" id="NCS92120.1"/>
    </source>
</evidence>
<organism evidence="1 3">
    <name type="scientific">Candidatus Altarchaeum hamiconexum</name>
    <dbReference type="NCBI Taxonomy" id="1803513"/>
    <lineage>
        <taxon>Archaea</taxon>
        <taxon>Candidatus Altarchaeota</taxon>
        <taxon>Candidatus Altiarchaeia</taxon>
        <taxon>Candidatus Altarchaeales</taxon>
        <taxon>Candidatus Altarchaeaceae</taxon>
        <taxon>Candidatus Altarchaeum</taxon>
    </lineage>
</organism>
<protein>
    <submittedName>
        <fullName evidence="1">Uncharacterized protein</fullName>
    </submittedName>
</protein>
<evidence type="ECO:0000313" key="3">
    <source>
        <dbReference type="Proteomes" id="UP000768163"/>
    </source>
</evidence>
<accession>A0A8J7YU09</accession>
<evidence type="ECO:0000313" key="1">
    <source>
        <dbReference type="EMBL" id="NCN65721.1"/>
    </source>
</evidence>
<name>A0A8J7YU09_9ARCH</name>
<proteinExistence type="predicted"/>